<dbReference type="EMBL" id="CAJPWZ010001390">
    <property type="protein sequence ID" value="CAG2213864.1"/>
    <property type="molecule type" value="Genomic_DNA"/>
</dbReference>
<evidence type="ECO:0000313" key="2">
    <source>
        <dbReference type="Proteomes" id="UP000683360"/>
    </source>
</evidence>
<comment type="caution">
    <text evidence="1">The sequence shown here is derived from an EMBL/GenBank/DDBJ whole genome shotgun (WGS) entry which is preliminary data.</text>
</comment>
<protein>
    <submittedName>
        <fullName evidence="1">Uncharacterized protein</fullName>
    </submittedName>
</protein>
<accession>A0A8S3RY47</accession>
<evidence type="ECO:0000313" key="1">
    <source>
        <dbReference type="EMBL" id="CAG2213864.1"/>
    </source>
</evidence>
<organism evidence="1 2">
    <name type="scientific">Mytilus edulis</name>
    <name type="common">Blue mussel</name>
    <dbReference type="NCBI Taxonomy" id="6550"/>
    <lineage>
        <taxon>Eukaryota</taxon>
        <taxon>Metazoa</taxon>
        <taxon>Spiralia</taxon>
        <taxon>Lophotrochozoa</taxon>
        <taxon>Mollusca</taxon>
        <taxon>Bivalvia</taxon>
        <taxon>Autobranchia</taxon>
        <taxon>Pteriomorphia</taxon>
        <taxon>Mytilida</taxon>
        <taxon>Mytiloidea</taxon>
        <taxon>Mytilidae</taxon>
        <taxon>Mytilinae</taxon>
        <taxon>Mytilus</taxon>
    </lineage>
</organism>
<sequence>MEILISDFGEELLRVHIKECRQTLTELSLSNFAYWKENIGNSNYNFYFDLVFKLLLGFKCYRSGVRQNNSNYMLVGRQAVAPNMFNGKHMICQNLLPRDLAVRTKAPNEIKSLLKTTSPLQCLIMFTDQQKVILRVSNSKSSKGEFTEEFKNAKTSSAF</sequence>
<dbReference type="AlphaFoldDB" id="A0A8S3RY47"/>
<name>A0A8S3RY47_MYTED</name>
<gene>
    <name evidence="1" type="ORF">MEDL_27765</name>
</gene>
<proteinExistence type="predicted"/>
<keyword evidence="2" id="KW-1185">Reference proteome</keyword>
<reference evidence="1" key="1">
    <citation type="submission" date="2021-03" db="EMBL/GenBank/DDBJ databases">
        <authorList>
            <person name="Bekaert M."/>
        </authorList>
    </citation>
    <scope>NUCLEOTIDE SEQUENCE</scope>
</reference>
<dbReference type="Proteomes" id="UP000683360">
    <property type="component" value="Unassembled WGS sequence"/>
</dbReference>